<comment type="similarity">
    <text evidence="17">Belongs to the protein kinase superfamily. Tyr protein kinase family. Insulin receptor subfamily.</text>
</comment>
<feature type="region of interest" description="Disordered" evidence="18">
    <location>
        <begin position="1"/>
        <end position="28"/>
    </location>
</feature>
<evidence type="ECO:0000256" key="13">
    <source>
        <dbReference type="ARBA" id="ARBA00023170"/>
    </source>
</evidence>
<keyword evidence="13 17" id="KW-0675">Receptor</keyword>
<dbReference type="Gene3D" id="1.10.510.10">
    <property type="entry name" value="Transferase(Phosphotransferase) domain 1"/>
    <property type="match status" value="1"/>
</dbReference>
<dbReference type="GO" id="GO:0051897">
    <property type="term" value="P:positive regulation of phosphatidylinositol 3-kinase/protein kinase B signal transduction"/>
    <property type="evidence" value="ECO:0007669"/>
    <property type="project" value="TreeGrafter"/>
</dbReference>
<dbReference type="SMART" id="SM00219">
    <property type="entry name" value="TyrKc"/>
    <property type="match status" value="1"/>
</dbReference>
<dbReference type="FunFam" id="2.60.40.10:FF:000108">
    <property type="entry name" value="Tyrosine-protein kinase receptor"/>
    <property type="match status" value="1"/>
</dbReference>
<evidence type="ECO:0000256" key="7">
    <source>
        <dbReference type="ARBA" id="ARBA00022777"/>
    </source>
</evidence>
<evidence type="ECO:0000259" key="20">
    <source>
        <dbReference type="PROSITE" id="PS50011"/>
    </source>
</evidence>
<dbReference type="CDD" id="cd00063">
    <property type="entry name" value="FN3"/>
    <property type="match status" value="1"/>
</dbReference>
<dbReference type="GO" id="GO:0005899">
    <property type="term" value="C:insulin receptor complex"/>
    <property type="evidence" value="ECO:0007669"/>
    <property type="project" value="TreeGrafter"/>
</dbReference>
<dbReference type="PROSITE" id="PS00239">
    <property type="entry name" value="RECEPTOR_TYR_KIN_II"/>
    <property type="match status" value="1"/>
</dbReference>
<evidence type="ECO:0000256" key="11">
    <source>
        <dbReference type="ARBA" id="ARBA00023137"/>
    </source>
</evidence>
<dbReference type="InterPro" id="IPR008266">
    <property type="entry name" value="Tyr_kinase_AS"/>
</dbReference>
<evidence type="ECO:0000256" key="16">
    <source>
        <dbReference type="PROSITE-ProRule" id="PRU10141"/>
    </source>
</evidence>
<dbReference type="Gene3D" id="2.60.40.10">
    <property type="entry name" value="Immunoglobulins"/>
    <property type="match status" value="2"/>
</dbReference>
<dbReference type="Pfam" id="PF17870">
    <property type="entry name" value="Insulin_TMD"/>
    <property type="match status" value="1"/>
</dbReference>
<dbReference type="InterPro" id="IPR040969">
    <property type="entry name" value="Insulin_TMD"/>
</dbReference>
<feature type="domain" description="Fibronectin type-III" evidence="21">
    <location>
        <begin position="164"/>
        <end position="258"/>
    </location>
</feature>
<proteinExistence type="inferred from homology"/>
<dbReference type="PANTHER" id="PTHR24416">
    <property type="entry name" value="TYROSINE-PROTEIN KINASE RECEPTOR"/>
    <property type="match status" value="1"/>
</dbReference>
<dbReference type="CDD" id="cd05061">
    <property type="entry name" value="PTKc_InsR"/>
    <property type="match status" value="1"/>
</dbReference>
<keyword evidence="6 16" id="KW-0547">Nucleotide-binding</keyword>
<keyword evidence="4 17" id="KW-0812">Transmembrane</keyword>
<dbReference type="GO" id="GO:0005524">
    <property type="term" value="F:ATP binding"/>
    <property type="evidence" value="ECO:0007669"/>
    <property type="project" value="UniProtKB-UniRule"/>
</dbReference>
<evidence type="ECO:0000313" key="22">
    <source>
        <dbReference type="EMBL" id="TNM88029.1"/>
    </source>
</evidence>
<dbReference type="PROSITE" id="PS50853">
    <property type="entry name" value="FN3"/>
    <property type="match status" value="1"/>
</dbReference>
<dbReference type="InterPro" id="IPR011009">
    <property type="entry name" value="Kinase-like_dom_sf"/>
</dbReference>
<dbReference type="PROSITE" id="PS50011">
    <property type="entry name" value="PROTEIN_KINASE_DOM"/>
    <property type="match status" value="1"/>
</dbReference>
<evidence type="ECO:0000256" key="10">
    <source>
        <dbReference type="ARBA" id="ARBA00023136"/>
    </source>
</evidence>
<dbReference type="PROSITE" id="PS00109">
    <property type="entry name" value="PROTEIN_KINASE_TYR"/>
    <property type="match status" value="1"/>
</dbReference>
<dbReference type="Pfam" id="PF07714">
    <property type="entry name" value="PK_Tyr_Ser-Thr"/>
    <property type="match status" value="1"/>
</dbReference>
<accession>A0A4Z2B890</accession>
<dbReference type="SUPFAM" id="SSF56112">
    <property type="entry name" value="Protein kinase-like (PK-like)"/>
    <property type="match status" value="1"/>
</dbReference>
<dbReference type="InterPro" id="IPR017441">
    <property type="entry name" value="Protein_kinase_ATP_BS"/>
</dbReference>
<name>A0A4Z2B890_9TELE</name>
<evidence type="ECO:0000313" key="23">
    <source>
        <dbReference type="Proteomes" id="UP000516260"/>
    </source>
</evidence>
<dbReference type="GO" id="GO:0042593">
    <property type="term" value="P:glucose homeostasis"/>
    <property type="evidence" value="ECO:0007669"/>
    <property type="project" value="TreeGrafter"/>
</dbReference>
<dbReference type="Gene3D" id="3.30.200.20">
    <property type="entry name" value="Phosphorylase Kinase, domain 1"/>
    <property type="match status" value="1"/>
</dbReference>
<evidence type="ECO:0000256" key="15">
    <source>
        <dbReference type="ARBA" id="ARBA00051243"/>
    </source>
</evidence>
<comment type="subcellular location">
    <subcellularLocation>
        <location evidence="1">Membrane</location>
        <topology evidence="1">Single-pass type I membrane protein</topology>
    </subcellularLocation>
</comment>
<keyword evidence="3" id="KW-0808">Transferase</keyword>
<keyword evidence="5" id="KW-0677">Repeat</keyword>
<evidence type="ECO:0000256" key="18">
    <source>
        <dbReference type="SAM" id="MobiDB-lite"/>
    </source>
</evidence>
<evidence type="ECO:0000256" key="1">
    <source>
        <dbReference type="ARBA" id="ARBA00004479"/>
    </source>
</evidence>
<dbReference type="GO" id="GO:0043410">
    <property type="term" value="P:positive regulation of MAPK cascade"/>
    <property type="evidence" value="ECO:0007669"/>
    <property type="project" value="TreeGrafter"/>
</dbReference>
<evidence type="ECO:0000256" key="17">
    <source>
        <dbReference type="RuleBase" id="RU000312"/>
    </source>
</evidence>
<evidence type="ECO:0000256" key="19">
    <source>
        <dbReference type="SAM" id="Phobius"/>
    </source>
</evidence>
<keyword evidence="7" id="KW-0418">Kinase</keyword>
<dbReference type="EMBL" id="SWLE01000019">
    <property type="protein sequence ID" value="TNM88029.1"/>
    <property type="molecule type" value="Genomic_DNA"/>
</dbReference>
<organism evidence="22 23">
    <name type="scientific">Takifugu bimaculatus</name>
    <dbReference type="NCBI Taxonomy" id="433685"/>
    <lineage>
        <taxon>Eukaryota</taxon>
        <taxon>Metazoa</taxon>
        <taxon>Chordata</taxon>
        <taxon>Craniata</taxon>
        <taxon>Vertebrata</taxon>
        <taxon>Euteleostomi</taxon>
        <taxon>Actinopterygii</taxon>
        <taxon>Neopterygii</taxon>
        <taxon>Teleostei</taxon>
        <taxon>Neoteleostei</taxon>
        <taxon>Acanthomorphata</taxon>
        <taxon>Eupercaria</taxon>
        <taxon>Tetraodontiformes</taxon>
        <taxon>Tetradontoidea</taxon>
        <taxon>Tetraodontidae</taxon>
        <taxon>Takifugu</taxon>
    </lineage>
</organism>
<dbReference type="SMART" id="SM00060">
    <property type="entry name" value="FN3"/>
    <property type="match status" value="2"/>
</dbReference>
<keyword evidence="23" id="KW-1185">Reference proteome</keyword>
<dbReference type="InterPro" id="IPR013783">
    <property type="entry name" value="Ig-like_fold"/>
</dbReference>
<dbReference type="InterPro" id="IPR000719">
    <property type="entry name" value="Prot_kinase_dom"/>
</dbReference>
<dbReference type="InterPro" id="IPR036116">
    <property type="entry name" value="FN3_sf"/>
</dbReference>
<dbReference type="PANTHER" id="PTHR24416:SF535">
    <property type="entry name" value="INSULIN RECEPTOR"/>
    <property type="match status" value="1"/>
</dbReference>
<dbReference type="AlphaFoldDB" id="A0A4Z2B890"/>
<dbReference type="InterPro" id="IPR020635">
    <property type="entry name" value="Tyr_kinase_cat_dom"/>
</dbReference>
<evidence type="ECO:0000256" key="3">
    <source>
        <dbReference type="ARBA" id="ARBA00022679"/>
    </source>
</evidence>
<gene>
    <name evidence="22" type="ORF">fugu_006250</name>
</gene>
<dbReference type="InterPro" id="IPR003961">
    <property type="entry name" value="FN3_dom"/>
</dbReference>
<keyword evidence="14" id="KW-0325">Glycoprotein</keyword>
<keyword evidence="11" id="KW-0829">Tyrosine-protein kinase</keyword>
<sequence length="684" mass="77211">MKLPSRTPTHLDSEEEQKWNHTDEPTSGGRCCACPKTDNQLKKEQEEIEYRKTFENYLHNKVFEIRPSRRRRSVGVANATQSSFFLPTVPNVLLRSTTATPNQDEDEKVELKVDKESTVISNLHHFTSYKIEIMACNHPTDLKRCSIATYVSARTMPEEKADDIPDQVTHEIVAAEPPYVLIKWKEPQSPNGLIILYEVFYGKVHTACVSRPAYQKTGGTKLSLVQPGNYSLRVRATSLAGNGSFTNITYFFMPSPDPGLVWIVMGPVICFILLLCLGIGVFVIFKKKQTEGPTGPLIASSNPEYLSANDVYVPDEWEVPREKITLLRELGQGSFGMVYEGIAKDIVKGDPETRVAVKTVNESASLRERIEFLNEASVMKAFSCHHVVRLLGVVSKGQPTLVVMELMTHGDLKSYLRGLRPDSENNPTGRPPPTLKEMIQMAAEIADGMAYLNAKKFVHRDLAARNCMVAEDFTVKIGDFGMTRDIYETDYYRKGGKGLLPVRWMAPESLKDGVFTAHSDCWSFGVVLWEISTLAEQPYQGLSNEQVLKFVMDGGSLDRPDNCPERMHSLMQMCWQYNPKMRPVFHEIIEMLREDLHPSFHEVSFFYSEENKVPETEEFDLDLDNMESIPLDPSSYSQREESLGRDSGPSVALRGNYEEHVPYTHMNGGKKNGRILSLPRSSPS</sequence>
<evidence type="ECO:0000256" key="2">
    <source>
        <dbReference type="ARBA" id="ARBA00022553"/>
    </source>
</evidence>
<dbReference type="FunFam" id="3.30.200.20:FF:000026">
    <property type="entry name" value="Tyrosine-protein kinase receptor"/>
    <property type="match status" value="1"/>
</dbReference>
<dbReference type="GO" id="GO:0043560">
    <property type="term" value="F:insulin receptor substrate binding"/>
    <property type="evidence" value="ECO:0007669"/>
    <property type="project" value="TreeGrafter"/>
</dbReference>
<comment type="caution">
    <text evidence="22">The sequence shown here is derived from an EMBL/GenBank/DDBJ whole genome shotgun (WGS) entry which is preliminary data.</text>
</comment>
<dbReference type="PROSITE" id="PS00107">
    <property type="entry name" value="PROTEIN_KINASE_ATP"/>
    <property type="match status" value="1"/>
</dbReference>
<dbReference type="GO" id="GO:0030424">
    <property type="term" value="C:axon"/>
    <property type="evidence" value="ECO:0007669"/>
    <property type="project" value="TreeGrafter"/>
</dbReference>
<comment type="catalytic activity">
    <reaction evidence="15 17">
        <text>L-tyrosyl-[protein] + ATP = O-phospho-L-tyrosyl-[protein] + ADP + H(+)</text>
        <dbReference type="Rhea" id="RHEA:10596"/>
        <dbReference type="Rhea" id="RHEA-COMP:10136"/>
        <dbReference type="Rhea" id="RHEA-COMP:20101"/>
        <dbReference type="ChEBI" id="CHEBI:15378"/>
        <dbReference type="ChEBI" id="CHEBI:30616"/>
        <dbReference type="ChEBI" id="CHEBI:46858"/>
        <dbReference type="ChEBI" id="CHEBI:61978"/>
        <dbReference type="ChEBI" id="CHEBI:456216"/>
        <dbReference type="EC" id="2.7.10.1"/>
    </reaction>
</comment>
<feature type="transmembrane region" description="Helical" evidence="19">
    <location>
        <begin position="260"/>
        <end position="285"/>
    </location>
</feature>
<dbReference type="FunFam" id="1.10.510.10:FF:000050">
    <property type="entry name" value="Tyrosine-protein kinase receptor"/>
    <property type="match status" value="1"/>
</dbReference>
<keyword evidence="2 17" id="KW-0597">Phosphoprotein</keyword>
<evidence type="ECO:0000256" key="12">
    <source>
        <dbReference type="ARBA" id="ARBA00023157"/>
    </source>
</evidence>
<dbReference type="Proteomes" id="UP000516260">
    <property type="component" value="Chromosome 6"/>
</dbReference>
<evidence type="ECO:0000256" key="14">
    <source>
        <dbReference type="ARBA" id="ARBA00023180"/>
    </source>
</evidence>
<feature type="region of interest" description="Disordered" evidence="18">
    <location>
        <begin position="623"/>
        <end position="684"/>
    </location>
</feature>
<evidence type="ECO:0000259" key="21">
    <source>
        <dbReference type="PROSITE" id="PS50853"/>
    </source>
</evidence>
<keyword evidence="12" id="KW-1015">Disulfide bond</keyword>
<dbReference type="EC" id="2.7.10.1" evidence="17"/>
<feature type="domain" description="Protein kinase" evidence="20">
    <location>
        <begin position="324"/>
        <end position="600"/>
    </location>
</feature>
<dbReference type="GO" id="GO:0005009">
    <property type="term" value="F:insulin receptor activity"/>
    <property type="evidence" value="ECO:0007669"/>
    <property type="project" value="TreeGrafter"/>
</dbReference>
<feature type="compositionally biased region" description="Basic and acidic residues" evidence="18">
    <location>
        <begin position="9"/>
        <end position="24"/>
    </location>
</feature>
<evidence type="ECO:0000256" key="5">
    <source>
        <dbReference type="ARBA" id="ARBA00022737"/>
    </source>
</evidence>
<dbReference type="InterPro" id="IPR050122">
    <property type="entry name" value="RTK"/>
</dbReference>
<dbReference type="InterPro" id="IPR001245">
    <property type="entry name" value="Ser-Thr/Tyr_kinase_cat_dom"/>
</dbReference>
<dbReference type="InterPro" id="IPR002011">
    <property type="entry name" value="Tyr_kinase_rcpt_2_CS"/>
</dbReference>
<evidence type="ECO:0000256" key="6">
    <source>
        <dbReference type="ARBA" id="ARBA00022741"/>
    </source>
</evidence>
<protein>
    <recommendedName>
        <fullName evidence="17">Tyrosine-protein kinase receptor</fullName>
        <ecNumber evidence="17">2.7.10.1</ecNumber>
    </recommendedName>
</protein>
<evidence type="ECO:0000256" key="8">
    <source>
        <dbReference type="ARBA" id="ARBA00022840"/>
    </source>
</evidence>
<dbReference type="PRINTS" id="PR00109">
    <property type="entry name" value="TYRKINASE"/>
</dbReference>
<evidence type="ECO:0000256" key="4">
    <source>
        <dbReference type="ARBA" id="ARBA00022692"/>
    </source>
</evidence>
<keyword evidence="8 16" id="KW-0067">ATP-binding</keyword>
<dbReference type="SUPFAM" id="SSF49265">
    <property type="entry name" value="Fibronectin type III"/>
    <property type="match status" value="1"/>
</dbReference>
<evidence type="ECO:0000256" key="9">
    <source>
        <dbReference type="ARBA" id="ARBA00022989"/>
    </source>
</evidence>
<reference evidence="22 23" key="1">
    <citation type="submission" date="2019-04" db="EMBL/GenBank/DDBJ databases">
        <title>The sequence and de novo assembly of Takifugu bimaculatus genome using PacBio and Hi-C technologies.</title>
        <authorList>
            <person name="Xu P."/>
            <person name="Liu B."/>
            <person name="Zhou Z."/>
        </authorList>
    </citation>
    <scope>NUCLEOTIDE SEQUENCE [LARGE SCALE GENOMIC DNA]</scope>
    <source>
        <strain evidence="22">TB-2018</strain>
        <tissue evidence="22">Muscle</tissue>
    </source>
</reference>
<feature type="binding site" evidence="16">
    <location>
        <position position="358"/>
    </location>
    <ligand>
        <name>ATP</name>
        <dbReference type="ChEBI" id="CHEBI:30616"/>
    </ligand>
</feature>
<keyword evidence="9 19" id="KW-1133">Transmembrane helix</keyword>
<keyword evidence="10 19" id="KW-0472">Membrane</keyword>